<comment type="caution">
    <text evidence="1">The sequence shown here is derived from an EMBL/GenBank/DDBJ whole genome shotgun (WGS) entry which is preliminary data.</text>
</comment>
<dbReference type="AlphaFoldDB" id="A0A421AYB9"/>
<organism evidence="1 2">
    <name type="scientific">Actinokineospora cianjurensis</name>
    <dbReference type="NCBI Taxonomy" id="585224"/>
    <lineage>
        <taxon>Bacteria</taxon>
        <taxon>Bacillati</taxon>
        <taxon>Actinomycetota</taxon>
        <taxon>Actinomycetes</taxon>
        <taxon>Pseudonocardiales</taxon>
        <taxon>Pseudonocardiaceae</taxon>
        <taxon>Actinokineospora</taxon>
    </lineage>
</organism>
<sequence>MKHDYRIEGHVNGGRILGKGAGEIDPDTGVSTMDVTFEQMPAGWDPRTIVLMCCDRALVMAAQEAPGTVGMLRASGGLLSIGRDVPGNDRESFIRDAAGNVLAHVRASSMTDFRAESLYDSSRVEGGFSNLRRGVNGVANIPAFDGVMMQAGPNLIVVTTRFAVELEDGSTVHGTTNYPHYLPQQAVELPYYQLLRVESVVQEFDGRDLHSEVTTRVLPFTPPAEDAVSAAVERMTSISA</sequence>
<dbReference type="EMBL" id="RCDD01000005">
    <property type="protein sequence ID" value="RLK54853.1"/>
    <property type="molecule type" value="Genomic_DNA"/>
</dbReference>
<accession>A0A421AYB9</accession>
<evidence type="ECO:0000313" key="1">
    <source>
        <dbReference type="EMBL" id="RLK54853.1"/>
    </source>
</evidence>
<gene>
    <name evidence="1" type="ORF">CLV68_5243</name>
</gene>
<evidence type="ECO:0000313" key="2">
    <source>
        <dbReference type="Proteomes" id="UP000282454"/>
    </source>
</evidence>
<keyword evidence="2" id="KW-1185">Reference proteome</keyword>
<protein>
    <submittedName>
        <fullName evidence="1">Uncharacterized protein</fullName>
    </submittedName>
</protein>
<dbReference type="RefSeq" id="WP_121393514.1">
    <property type="nucleotide sequence ID" value="NZ_RCDD01000005.1"/>
</dbReference>
<proteinExistence type="predicted"/>
<dbReference type="OrthoDB" id="9892648at2"/>
<name>A0A421AYB9_9PSEU</name>
<dbReference type="Proteomes" id="UP000282454">
    <property type="component" value="Unassembled WGS sequence"/>
</dbReference>
<reference evidence="1 2" key="1">
    <citation type="submission" date="2018-10" db="EMBL/GenBank/DDBJ databases">
        <title>Genomic Encyclopedia of Archaeal and Bacterial Type Strains, Phase II (KMG-II): from individual species to whole genera.</title>
        <authorList>
            <person name="Goeker M."/>
        </authorList>
    </citation>
    <scope>NUCLEOTIDE SEQUENCE [LARGE SCALE GENOMIC DNA]</scope>
    <source>
        <strain evidence="1 2">DSM 45657</strain>
    </source>
</reference>